<name>A0ABT6HCQ3_LEUPS</name>
<feature type="region of interest" description="Disordered" evidence="1">
    <location>
        <begin position="18"/>
        <end position="41"/>
    </location>
</feature>
<evidence type="ECO:0000313" key="2">
    <source>
        <dbReference type="EMBL" id="MDG9733589.1"/>
    </source>
</evidence>
<dbReference type="EMBL" id="JARGDN010000004">
    <property type="protein sequence ID" value="MDG9733589.1"/>
    <property type="molecule type" value="Genomic_DNA"/>
</dbReference>
<comment type="caution">
    <text evidence="2">The sequence shown here is derived from an EMBL/GenBank/DDBJ whole genome shotgun (WGS) entry which is preliminary data.</text>
</comment>
<evidence type="ECO:0000313" key="3">
    <source>
        <dbReference type="Proteomes" id="UP001529201"/>
    </source>
</evidence>
<dbReference type="Proteomes" id="UP001529201">
    <property type="component" value="Unassembled WGS sequence"/>
</dbReference>
<gene>
    <name evidence="2" type="ORF">P1N92_05575</name>
</gene>
<sequence>MRLPEVLFYDTNNTELNNTEFSNTKTPSFDEDEVTNNNHSKKSQQSFIAIGKIIQKNLELRSVVQGLIPDLLLNEPQQAEIVVRALDRGYHFLITELEKNNSILTLQKQLQGDDSIKLFLTKIGGK</sequence>
<organism evidence="2 3">
    <name type="scientific">Leuconostoc pseudomesenteroides</name>
    <dbReference type="NCBI Taxonomy" id="33968"/>
    <lineage>
        <taxon>Bacteria</taxon>
        <taxon>Bacillati</taxon>
        <taxon>Bacillota</taxon>
        <taxon>Bacilli</taxon>
        <taxon>Lactobacillales</taxon>
        <taxon>Lactobacillaceae</taxon>
        <taxon>Leuconostoc</taxon>
    </lineage>
</organism>
<evidence type="ECO:0000256" key="1">
    <source>
        <dbReference type="SAM" id="MobiDB-lite"/>
    </source>
</evidence>
<dbReference type="RefSeq" id="WP_228934212.1">
    <property type="nucleotide sequence ID" value="NZ_CP042383.1"/>
</dbReference>
<protein>
    <submittedName>
        <fullName evidence="2">Uncharacterized protein</fullName>
    </submittedName>
</protein>
<proteinExistence type="predicted"/>
<feature type="compositionally biased region" description="Polar residues" evidence="1">
    <location>
        <begin position="18"/>
        <end position="27"/>
    </location>
</feature>
<keyword evidence="3" id="KW-1185">Reference proteome</keyword>
<dbReference type="GeneID" id="71455189"/>
<reference evidence="2 3" key="1">
    <citation type="submission" date="2023-02" db="EMBL/GenBank/DDBJ databases">
        <title>Antimicrobial susceptibility testing and tentative epidemiological cut-off values for Lactobacillaceae family species intended for ingestion.</title>
        <authorList>
            <person name="Noehr-Meldgaard K."/>
            <person name="Struve C."/>
            <person name="Ingmer H."/>
            <person name="Koza A."/>
            <person name="Al-Nakeeb K."/>
            <person name="Agersoe Y."/>
        </authorList>
    </citation>
    <scope>NUCLEOTIDE SEQUENCE [LARGE SCALE GENOMIC DNA]</scope>
    <source>
        <strain evidence="2 3">DSM 20193</strain>
    </source>
</reference>
<accession>A0ABT6HCQ3</accession>